<evidence type="ECO:0000256" key="2">
    <source>
        <dbReference type="ARBA" id="ARBA00022679"/>
    </source>
</evidence>
<protein>
    <submittedName>
        <fullName evidence="6">Uncharacterized protein</fullName>
    </submittedName>
</protein>
<dbReference type="GO" id="GO:0042811">
    <property type="term" value="P:pheromone biosynthetic process"/>
    <property type="evidence" value="ECO:0007669"/>
    <property type="project" value="UniProtKB-ARBA"/>
</dbReference>
<keyword evidence="2" id="KW-0808">Transferase</keyword>
<dbReference type="Pfam" id="PF00348">
    <property type="entry name" value="polyprenyl_synt"/>
    <property type="match status" value="1"/>
</dbReference>
<proteinExistence type="predicted"/>
<dbReference type="GO" id="GO:0046872">
    <property type="term" value="F:metal ion binding"/>
    <property type="evidence" value="ECO:0007669"/>
    <property type="project" value="UniProtKB-KW"/>
</dbReference>
<reference evidence="6" key="1">
    <citation type="submission" date="2020-05" db="UniProtKB">
        <authorList>
            <consortium name="EnsemblMetazoa"/>
        </authorList>
    </citation>
    <scope>IDENTIFICATION</scope>
    <source>
        <strain evidence="6">USDA</strain>
    </source>
</reference>
<dbReference type="SUPFAM" id="SSF48576">
    <property type="entry name" value="Terpenoid synthases"/>
    <property type="match status" value="1"/>
</dbReference>
<accession>A0A1I8PKF0</accession>
<keyword evidence="3" id="KW-0479">Metal-binding</keyword>
<comment type="pathway">
    <text evidence="5">Pheromone biosynthesis.</text>
</comment>
<gene>
    <name evidence="6" type="primary">106087696</name>
</gene>
<evidence type="ECO:0000256" key="4">
    <source>
        <dbReference type="ARBA" id="ARBA00022842"/>
    </source>
</evidence>
<keyword evidence="7" id="KW-1185">Reference proteome</keyword>
<evidence type="ECO:0000313" key="6">
    <source>
        <dbReference type="EnsemblMetazoa" id="SCAU008876-PA"/>
    </source>
</evidence>
<dbReference type="Gene3D" id="1.10.600.10">
    <property type="entry name" value="Farnesyl Diphosphate Synthase"/>
    <property type="match status" value="1"/>
</dbReference>
<comment type="cofactor">
    <cofactor evidence="1">
        <name>Mg(2+)</name>
        <dbReference type="ChEBI" id="CHEBI:18420"/>
    </cofactor>
</comment>
<name>A0A1I8PKF0_STOCA</name>
<dbReference type="GO" id="GO:0004337">
    <property type="term" value="F:(2E,6E)-farnesyl diphosphate synthase activity"/>
    <property type="evidence" value="ECO:0007669"/>
    <property type="project" value="TreeGrafter"/>
</dbReference>
<dbReference type="PANTHER" id="PTHR11525">
    <property type="entry name" value="FARNESYL-PYROPHOSPHATE SYNTHETASE"/>
    <property type="match status" value="1"/>
</dbReference>
<evidence type="ECO:0000313" key="7">
    <source>
        <dbReference type="Proteomes" id="UP000095300"/>
    </source>
</evidence>
<dbReference type="AlphaFoldDB" id="A0A1I8PKF0"/>
<dbReference type="GO" id="GO:0004161">
    <property type="term" value="F:dimethylallyltranstransferase activity"/>
    <property type="evidence" value="ECO:0007669"/>
    <property type="project" value="TreeGrafter"/>
</dbReference>
<evidence type="ECO:0000256" key="1">
    <source>
        <dbReference type="ARBA" id="ARBA00001946"/>
    </source>
</evidence>
<evidence type="ECO:0000256" key="3">
    <source>
        <dbReference type="ARBA" id="ARBA00022723"/>
    </source>
</evidence>
<dbReference type="InterPro" id="IPR039702">
    <property type="entry name" value="FPS1-like"/>
</dbReference>
<dbReference type="EnsemblMetazoa" id="SCAU008876-RA">
    <property type="protein sequence ID" value="SCAU008876-PA"/>
    <property type="gene ID" value="SCAU008876"/>
</dbReference>
<dbReference type="Proteomes" id="UP000095300">
    <property type="component" value="Unassembled WGS sequence"/>
</dbReference>
<dbReference type="PANTHER" id="PTHR11525:SF0">
    <property type="entry name" value="FARNESYL PYROPHOSPHATE SYNTHASE"/>
    <property type="match status" value="1"/>
</dbReference>
<dbReference type="GO" id="GO:0005737">
    <property type="term" value="C:cytoplasm"/>
    <property type="evidence" value="ECO:0007669"/>
    <property type="project" value="TreeGrafter"/>
</dbReference>
<dbReference type="STRING" id="35570.A0A1I8PKF0"/>
<dbReference type="OrthoDB" id="10257492at2759"/>
<dbReference type="InterPro" id="IPR000092">
    <property type="entry name" value="Polyprenyl_synt"/>
</dbReference>
<dbReference type="VEuPathDB" id="VectorBase:SCAU008876"/>
<dbReference type="GO" id="GO:0045337">
    <property type="term" value="P:farnesyl diphosphate biosynthetic process"/>
    <property type="evidence" value="ECO:0007669"/>
    <property type="project" value="TreeGrafter"/>
</dbReference>
<sequence length="185" mass="21542">MIICALKYNLQKGIQNSKQQGHQLIVASYNNLMKNQEHKVENPKDAYIVGWCIELLHAAHIIYDDILDQSISRYGQPCWHQMENIGLTAFNDAIIFEKSLFLLMRLHLGTKDYYAKMMELFYEVALVTSCGQHMDLTYYLPNVYAAFEKKTLEAIRKRIQQASKEVPGEVMLQTLNKIYQQAQYI</sequence>
<organism evidence="6 7">
    <name type="scientific">Stomoxys calcitrans</name>
    <name type="common">Stable fly</name>
    <name type="synonym">Conops calcitrans</name>
    <dbReference type="NCBI Taxonomy" id="35570"/>
    <lineage>
        <taxon>Eukaryota</taxon>
        <taxon>Metazoa</taxon>
        <taxon>Ecdysozoa</taxon>
        <taxon>Arthropoda</taxon>
        <taxon>Hexapoda</taxon>
        <taxon>Insecta</taxon>
        <taxon>Pterygota</taxon>
        <taxon>Neoptera</taxon>
        <taxon>Endopterygota</taxon>
        <taxon>Diptera</taxon>
        <taxon>Brachycera</taxon>
        <taxon>Muscomorpha</taxon>
        <taxon>Muscoidea</taxon>
        <taxon>Muscidae</taxon>
        <taxon>Stomoxys</taxon>
    </lineage>
</organism>
<dbReference type="InterPro" id="IPR008949">
    <property type="entry name" value="Isoprenoid_synthase_dom_sf"/>
</dbReference>
<keyword evidence="4" id="KW-0460">Magnesium</keyword>
<evidence type="ECO:0000256" key="5">
    <source>
        <dbReference type="ARBA" id="ARBA00033740"/>
    </source>
</evidence>